<dbReference type="GO" id="GO:0005737">
    <property type="term" value="C:cytoplasm"/>
    <property type="evidence" value="ECO:0007669"/>
    <property type="project" value="TreeGrafter"/>
</dbReference>
<organism evidence="4 5">
    <name type="scientific">Streptomyces viridochromogenes</name>
    <dbReference type="NCBI Taxonomy" id="1938"/>
    <lineage>
        <taxon>Bacteria</taxon>
        <taxon>Bacillati</taxon>
        <taxon>Actinomycetota</taxon>
        <taxon>Actinomycetes</taxon>
        <taxon>Kitasatosporales</taxon>
        <taxon>Streptomycetaceae</taxon>
        <taxon>Streptomyces</taxon>
    </lineage>
</organism>
<name>A0A0J7ZQ73_STRVR</name>
<accession>A0A0J7ZQ73</accession>
<dbReference type="SUPFAM" id="SSF47336">
    <property type="entry name" value="ACP-like"/>
    <property type="match status" value="1"/>
</dbReference>
<comment type="caution">
    <text evidence="4">The sequence shown here is derived from an EMBL/GenBank/DDBJ whole genome shotgun (WGS) entry which is preliminary data.</text>
</comment>
<dbReference type="InterPro" id="IPR042099">
    <property type="entry name" value="ANL_N_sf"/>
</dbReference>
<dbReference type="Gene3D" id="1.10.1200.10">
    <property type="entry name" value="ACP-like"/>
    <property type="match status" value="1"/>
</dbReference>
<evidence type="ECO:0000313" key="4">
    <source>
        <dbReference type="EMBL" id="KMS77308.1"/>
    </source>
</evidence>
<dbReference type="RefSeq" id="WP_048579098.1">
    <property type="nucleotide sequence ID" value="NZ_LFNT01000001.1"/>
</dbReference>
<keyword evidence="2" id="KW-0597">Phosphoprotein</keyword>
<dbReference type="AlphaFoldDB" id="A0A0J7ZQ73"/>
<dbReference type="PROSITE" id="PS00455">
    <property type="entry name" value="AMP_BINDING"/>
    <property type="match status" value="1"/>
</dbReference>
<dbReference type="GO" id="GO:0017000">
    <property type="term" value="P:antibiotic biosynthetic process"/>
    <property type="evidence" value="ECO:0007669"/>
    <property type="project" value="UniProtKB-ARBA"/>
</dbReference>
<reference evidence="4 5" key="1">
    <citation type="submission" date="2015-06" db="EMBL/GenBank/DDBJ databases">
        <authorList>
            <person name="Ju K.-S."/>
            <person name="Doroghazi J.R."/>
            <person name="Metcalf W.W."/>
        </authorList>
    </citation>
    <scope>NUCLEOTIDE SEQUENCE [LARGE SCALE GENOMIC DNA]</scope>
    <source>
        <strain evidence="4 5">NRRL 3414</strain>
    </source>
</reference>
<dbReference type="Pfam" id="PF13193">
    <property type="entry name" value="AMP-binding_C"/>
    <property type="match status" value="1"/>
</dbReference>
<dbReference type="SMART" id="SM00823">
    <property type="entry name" value="PKS_PP"/>
    <property type="match status" value="1"/>
</dbReference>
<gene>
    <name evidence="4" type="ORF">ACM01_01360</name>
</gene>
<dbReference type="InterPro" id="IPR009081">
    <property type="entry name" value="PP-bd_ACP"/>
</dbReference>
<dbReference type="InterPro" id="IPR036736">
    <property type="entry name" value="ACP-like_sf"/>
</dbReference>
<dbReference type="InterPro" id="IPR045851">
    <property type="entry name" value="AMP-bd_C_sf"/>
</dbReference>
<evidence type="ECO:0000259" key="3">
    <source>
        <dbReference type="PROSITE" id="PS50075"/>
    </source>
</evidence>
<dbReference type="Pfam" id="PF00550">
    <property type="entry name" value="PP-binding"/>
    <property type="match status" value="1"/>
</dbReference>
<dbReference type="Gene3D" id="3.40.50.12780">
    <property type="entry name" value="N-terminal domain of ligase-like"/>
    <property type="match status" value="1"/>
</dbReference>
<evidence type="ECO:0000256" key="1">
    <source>
        <dbReference type="ARBA" id="ARBA00022450"/>
    </source>
</evidence>
<feature type="domain" description="Carrier" evidence="3">
    <location>
        <begin position="520"/>
        <end position="592"/>
    </location>
</feature>
<dbReference type="PATRIC" id="fig|1938.3.peg.3307"/>
<dbReference type="InterPro" id="IPR020845">
    <property type="entry name" value="AMP-binding_CS"/>
</dbReference>
<dbReference type="PROSITE" id="PS50075">
    <property type="entry name" value="CARRIER"/>
    <property type="match status" value="1"/>
</dbReference>
<dbReference type="Proteomes" id="UP000037432">
    <property type="component" value="Unassembled WGS sequence"/>
</dbReference>
<dbReference type="InterPro" id="IPR000873">
    <property type="entry name" value="AMP-dep_synth/lig_dom"/>
</dbReference>
<evidence type="ECO:0000256" key="2">
    <source>
        <dbReference type="ARBA" id="ARBA00022553"/>
    </source>
</evidence>
<dbReference type="InterPro" id="IPR020806">
    <property type="entry name" value="PKS_PP-bd"/>
</dbReference>
<dbReference type="Pfam" id="PF00501">
    <property type="entry name" value="AMP-binding"/>
    <property type="match status" value="1"/>
</dbReference>
<dbReference type="GO" id="GO:0031177">
    <property type="term" value="F:phosphopantetheine binding"/>
    <property type="evidence" value="ECO:0007669"/>
    <property type="project" value="InterPro"/>
</dbReference>
<sequence length="592" mass="62599">MPELVHERVAVHARRAPDAVALRFEGTDTSYGDLVDGARRSARFLAGRGVRRGDVVAVRADCVPDTVRLLLGVLWCGAAYAMVPPDWPPGRFERIAGLDALRLCVADRDLPAVPGLETITLDEALGRSAPPTRKDDVRPVGEEADGSDALCVFFTSGSTGTPKGVVAPHRGILRLAGDDACTVPGRMVTYQAASSAWDAFAWELWTPLVRGGACVLSGGARPTGPRVRAAVARGANAMILNTVVFNALVDDDIDCFAGVELLVTGGERHSVSHLTRCRERHPGIRLQHGYGPAENSTYTTMHRVTAEDGAEIPIGRPVAGTDVWLLDEQHGPVPDGATGEIVIGGAGLALGYLGMPAETERCFPVLRLDERPRRVYLTGDLARRDAHGRLVFVGRRDRQVKIRGVRIEPAEIEAAIERMEGVRRAAVVALTDATGRATGLGAVVSAEGGTRPSAETVTKTVAHTFPPAFVPRHVLVVDRIPRLPNDKVDYDAVRALLPAAAAPVAVPGTGAGPAHGGGGDGQAGPLHTALSVAEALLGRPVHPDEDLFDGGATSMTAIRLATRLCRELGRPVTEEDVLECRSVGALLDRLAV</sequence>
<dbReference type="EMBL" id="LFNT01000001">
    <property type="protein sequence ID" value="KMS77308.1"/>
    <property type="molecule type" value="Genomic_DNA"/>
</dbReference>
<dbReference type="InterPro" id="IPR025110">
    <property type="entry name" value="AMP-bd_C"/>
</dbReference>
<proteinExistence type="predicted"/>
<evidence type="ECO:0000313" key="5">
    <source>
        <dbReference type="Proteomes" id="UP000037432"/>
    </source>
</evidence>
<dbReference type="GO" id="GO:0044550">
    <property type="term" value="P:secondary metabolite biosynthetic process"/>
    <property type="evidence" value="ECO:0007669"/>
    <property type="project" value="TreeGrafter"/>
</dbReference>
<dbReference type="PANTHER" id="PTHR45527">
    <property type="entry name" value="NONRIBOSOMAL PEPTIDE SYNTHETASE"/>
    <property type="match status" value="1"/>
</dbReference>
<protein>
    <recommendedName>
        <fullName evidence="3">Carrier domain-containing protein</fullName>
    </recommendedName>
</protein>
<dbReference type="SUPFAM" id="SSF56801">
    <property type="entry name" value="Acetyl-CoA synthetase-like"/>
    <property type="match status" value="1"/>
</dbReference>
<dbReference type="GO" id="GO:0043041">
    <property type="term" value="P:amino acid activation for nonribosomal peptide biosynthetic process"/>
    <property type="evidence" value="ECO:0007669"/>
    <property type="project" value="TreeGrafter"/>
</dbReference>
<dbReference type="PANTHER" id="PTHR45527:SF1">
    <property type="entry name" value="FATTY ACID SYNTHASE"/>
    <property type="match status" value="1"/>
</dbReference>
<dbReference type="OrthoDB" id="2472181at2"/>
<keyword evidence="1" id="KW-0596">Phosphopantetheine</keyword>
<dbReference type="Gene3D" id="3.30.300.30">
    <property type="match status" value="1"/>
</dbReference>